<protein>
    <submittedName>
        <fullName evidence="1">Uncharacterized protein</fullName>
    </submittedName>
</protein>
<gene>
    <name evidence="1" type="ORF">EYF80_015471</name>
</gene>
<organism evidence="1 2">
    <name type="scientific">Liparis tanakae</name>
    <name type="common">Tanaka's snailfish</name>
    <dbReference type="NCBI Taxonomy" id="230148"/>
    <lineage>
        <taxon>Eukaryota</taxon>
        <taxon>Metazoa</taxon>
        <taxon>Chordata</taxon>
        <taxon>Craniata</taxon>
        <taxon>Vertebrata</taxon>
        <taxon>Euteleostomi</taxon>
        <taxon>Actinopterygii</taxon>
        <taxon>Neopterygii</taxon>
        <taxon>Teleostei</taxon>
        <taxon>Neoteleostei</taxon>
        <taxon>Acanthomorphata</taxon>
        <taxon>Eupercaria</taxon>
        <taxon>Perciformes</taxon>
        <taxon>Cottioidei</taxon>
        <taxon>Cottales</taxon>
        <taxon>Liparidae</taxon>
        <taxon>Liparis</taxon>
    </lineage>
</organism>
<keyword evidence="2" id="KW-1185">Reference proteome</keyword>
<dbReference type="AlphaFoldDB" id="A0A4Z2I8E3"/>
<sequence>MTPASVIPSQWAVDSCGLVSPPMHTQELEITDWISLFQRGAVTLGRRALHGPAGSHVGLK</sequence>
<dbReference type="EMBL" id="SRLO01000116">
    <property type="protein sequence ID" value="TNN74228.1"/>
    <property type="molecule type" value="Genomic_DNA"/>
</dbReference>
<evidence type="ECO:0000313" key="2">
    <source>
        <dbReference type="Proteomes" id="UP000314294"/>
    </source>
</evidence>
<evidence type="ECO:0000313" key="1">
    <source>
        <dbReference type="EMBL" id="TNN74228.1"/>
    </source>
</evidence>
<proteinExistence type="predicted"/>
<reference evidence="1 2" key="1">
    <citation type="submission" date="2019-03" db="EMBL/GenBank/DDBJ databases">
        <title>First draft genome of Liparis tanakae, snailfish: a comprehensive survey of snailfish specific genes.</title>
        <authorList>
            <person name="Kim W."/>
            <person name="Song I."/>
            <person name="Jeong J.-H."/>
            <person name="Kim D."/>
            <person name="Kim S."/>
            <person name="Ryu S."/>
            <person name="Song J.Y."/>
            <person name="Lee S.K."/>
        </authorList>
    </citation>
    <scope>NUCLEOTIDE SEQUENCE [LARGE SCALE GENOMIC DNA]</scope>
    <source>
        <tissue evidence="1">Muscle</tissue>
    </source>
</reference>
<dbReference type="Proteomes" id="UP000314294">
    <property type="component" value="Unassembled WGS sequence"/>
</dbReference>
<name>A0A4Z2I8E3_9TELE</name>
<comment type="caution">
    <text evidence="1">The sequence shown here is derived from an EMBL/GenBank/DDBJ whole genome shotgun (WGS) entry which is preliminary data.</text>
</comment>
<accession>A0A4Z2I8E3</accession>